<dbReference type="RefSeq" id="WP_207870237.1">
    <property type="nucleotide sequence ID" value="NZ_CP062222.1"/>
</dbReference>
<dbReference type="Pfam" id="PF18588">
    <property type="entry name" value="WcbI"/>
    <property type="match status" value="1"/>
</dbReference>
<evidence type="ECO:0000256" key="1">
    <source>
        <dbReference type="SAM" id="MobiDB-lite"/>
    </source>
</evidence>
<accession>A0A975C2C1</accession>
<protein>
    <recommendedName>
        <fullName evidence="2">Polysaccharide biosynthesis enzyme WcbI domain-containing protein</fullName>
    </recommendedName>
</protein>
<dbReference type="Gene3D" id="3.40.50.12080">
    <property type="match status" value="2"/>
</dbReference>
<dbReference type="EMBL" id="CP062222">
    <property type="protein sequence ID" value="QTC91174.1"/>
    <property type="molecule type" value="Genomic_DNA"/>
</dbReference>
<evidence type="ECO:0000259" key="2">
    <source>
        <dbReference type="Pfam" id="PF18588"/>
    </source>
</evidence>
<feature type="domain" description="Polysaccharide biosynthesis enzyme WcbI" evidence="2">
    <location>
        <begin position="3"/>
        <end position="209"/>
    </location>
</feature>
<keyword evidence="4" id="KW-1185">Reference proteome</keyword>
<dbReference type="KEGG" id="bgoe:IFJ75_18580"/>
<evidence type="ECO:0000313" key="4">
    <source>
        <dbReference type="Proteomes" id="UP000663918"/>
    </source>
</evidence>
<dbReference type="InterPro" id="IPR041307">
    <property type="entry name" value="WcbI"/>
</dbReference>
<feature type="region of interest" description="Disordered" evidence="1">
    <location>
        <begin position="370"/>
        <end position="399"/>
    </location>
</feature>
<reference evidence="3" key="1">
    <citation type="submission" date="2020-09" db="EMBL/GenBank/DDBJ databases">
        <title>Brevundimonas sp. LVF2 isolated from a puddle in Goettingen, Germany.</title>
        <authorList>
            <person name="Friedrich I."/>
            <person name="Klassen A."/>
            <person name="Hannes N."/>
            <person name="Schneider D."/>
            <person name="Hertel R."/>
            <person name="Daniel R."/>
        </authorList>
    </citation>
    <scope>NUCLEOTIDE SEQUENCE</scope>
    <source>
        <strain evidence="3">LVF2</strain>
    </source>
</reference>
<name>A0A975C2C1_9CAUL</name>
<sequence>MKIYVHGNCQAPTLGDLLAEACGPSVEVVTRQVFSIDLDAEVEDYRRDVATADVILAQPVGENYRGTEILSTQWIRANARSDAKILTFPVVYHRGQLPQCFAMTAWHNGRLAYHDAHALDYFLRGKEADQFVDDTSTSDFLPAGLVHAELSQTTLELMRREHAAATDLRVSEIIAGRLTTEQPLHTVNHPTRSVMCELADQALDKLERPERARLEGVDMLDGFVMPPYLSTLLALGHTGAGVWLDEVRVDGRIETRRDFFREVFAIYKSLGPEAVATGVAVDLEINAYLDRYRRARAVEVTHDERPLIEALYKVFNNRSPSSDEVFHHLQTLRRHGPEVVIAVFVNSAEFAQTGGVEGFRARTGLEVDAPPVIAAPERPRRPDATPQTPQPRPAGWKRARKTLLSLVNK</sequence>
<organism evidence="3 4">
    <name type="scientific">Brevundimonas goettingensis</name>
    <dbReference type="NCBI Taxonomy" id="2774190"/>
    <lineage>
        <taxon>Bacteria</taxon>
        <taxon>Pseudomonadati</taxon>
        <taxon>Pseudomonadota</taxon>
        <taxon>Alphaproteobacteria</taxon>
        <taxon>Caulobacterales</taxon>
        <taxon>Caulobacteraceae</taxon>
        <taxon>Brevundimonas</taxon>
    </lineage>
</organism>
<gene>
    <name evidence="3" type="ORF">IFJ75_18580</name>
</gene>
<proteinExistence type="predicted"/>
<evidence type="ECO:0000313" key="3">
    <source>
        <dbReference type="EMBL" id="QTC91174.1"/>
    </source>
</evidence>
<dbReference type="AlphaFoldDB" id="A0A975C2C1"/>
<dbReference type="Proteomes" id="UP000663918">
    <property type="component" value="Chromosome"/>
</dbReference>